<evidence type="ECO:0000313" key="2">
    <source>
        <dbReference type="EMBL" id="VEE12122.1"/>
    </source>
</evidence>
<protein>
    <recommendedName>
        <fullName evidence="4">Ig-like domain-containing protein</fullName>
    </recommendedName>
</protein>
<dbReference type="Proteomes" id="UP000279227">
    <property type="component" value="Chromosome"/>
</dbReference>
<name>A0A3S4MUT5_CHRGE</name>
<dbReference type="KEGG" id="cgle:NCTC11432_05141"/>
<evidence type="ECO:0000256" key="1">
    <source>
        <dbReference type="SAM" id="SignalP"/>
    </source>
</evidence>
<feature type="chain" id="PRO_5018561139" description="Ig-like domain-containing protein" evidence="1">
    <location>
        <begin position="20"/>
        <end position="384"/>
    </location>
</feature>
<dbReference type="GeneID" id="93022982"/>
<accession>A0A3S4MUT5</accession>
<keyword evidence="1" id="KW-0732">Signal</keyword>
<dbReference type="EMBL" id="LR134289">
    <property type="protein sequence ID" value="VEE12122.1"/>
    <property type="molecule type" value="Genomic_DNA"/>
</dbReference>
<dbReference type="OrthoDB" id="1246284at2"/>
<gene>
    <name evidence="2" type="ORF">NCTC11432_05141</name>
</gene>
<feature type="signal peptide" evidence="1">
    <location>
        <begin position="1"/>
        <end position="19"/>
    </location>
</feature>
<dbReference type="STRING" id="525257.HMPREF0204_14664"/>
<dbReference type="AlphaFoldDB" id="A0A3S4MUT5"/>
<evidence type="ECO:0008006" key="4">
    <source>
        <dbReference type="Google" id="ProtNLM"/>
    </source>
</evidence>
<sequence>MKKKLFLLGFGIISSYLLSQNGGVGIGTTSPDASAILDINSTNKGVLAPRIALTSTTDTTTIPSPATGLLVYNTGTAGLSFAGYVFWNGSEWRSLNNSSLTIGTIGNLLCSNATLSPETYTQNVPYSGTLTIPYTGGNGGTYPSQIISSNGLTATLQAGNLATGTGNLIYNVSGTPTVSSPTVTNFTINAGGKTCTASVGIKNTIGVGSEIYWYGTAPANVGSGGLNATTTVPQNYMSYYAPDMPVIEGVRLDIYFIDNVTASGTVSEMIRLVNVSGANVKVNFSLLSSFNSFGASNVWLGNGQFINLDNGNYNGDGLNMTTSSTPQSIPDTTILEFQNEITTVHLTINGHWYRAEFFTVIDNNNTTATNDDIRRAGIVIKRLK</sequence>
<dbReference type="RefSeq" id="WP_002980770.1">
    <property type="nucleotide sequence ID" value="NZ_CP068486.1"/>
</dbReference>
<evidence type="ECO:0000313" key="3">
    <source>
        <dbReference type="Proteomes" id="UP000279227"/>
    </source>
</evidence>
<proteinExistence type="predicted"/>
<organism evidence="2 3">
    <name type="scientific">Chryseobacterium gleum</name>
    <name type="common">Flavobacterium gleum</name>
    <dbReference type="NCBI Taxonomy" id="250"/>
    <lineage>
        <taxon>Bacteria</taxon>
        <taxon>Pseudomonadati</taxon>
        <taxon>Bacteroidota</taxon>
        <taxon>Flavobacteriia</taxon>
        <taxon>Flavobacteriales</taxon>
        <taxon>Weeksellaceae</taxon>
        <taxon>Chryseobacterium group</taxon>
        <taxon>Chryseobacterium</taxon>
    </lineage>
</organism>
<reference evidence="2 3" key="1">
    <citation type="submission" date="2018-12" db="EMBL/GenBank/DDBJ databases">
        <authorList>
            <consortium name="Pathogen Informatics"/>
        </authorList>
    </citation>
    <scope>NUCLEOTIDE SEQUENCE [LARGE SCALE GENOMIC DNA]</scope>
    <source>
        <strain evidence="2 3">NCTC11432</strain>
    </source>
</reference>